<keyword evidence="3" id="KW-1185">Reference proteome</keyword>
<dbReference type="InterPro" id="IPR013584">
    <property type="entry name" value="RAP"/>
</dbReference>
<evidence type="ECO:0000259" key="1">
    <source>
        <dbReference type="PROSITE" id="PS51286"/>
    </source>
</evidence>
<dbReference type="Proteomes" id="UP000479190">
    <property type="component" value="Unassembled WGS sequence"/>
</dbReference>
<sequence>MHFKTITKPDLQTFIESLTAAKYISYSIEHALEMALVKKNLTGRDHALMSSLAVYCQTVQLRNPYILNRFIRYLEKYYANLPPSSTVQMIGLLGLLNFELENRKRFWQMTEAFLNARFILLEADEILHVSLTCAFINKYFPKCTSRIFSTEFVDKINAQNGSTVAARLKDQLYLLDTAMSLDCPTMHKRSVALPQSNKSRQNDNSDKIGKLLGRIEEHLSKFCEAKGLRLSKQVSLRYLPPELYSIDALAHKRDEQPLKIVDLPLQGKNESTAILVLLPSHYCWNSAKLIGHQAMKVRHLRKLGFRVMLLDYRYLQSCERYPSELALYFKSHYDSAFAALL</sequence>
<dbReference type="EMBL" id="CADCXV010001183">
    <property type="protein sequence ID" value="CAB0042327.1"/>
    <property type="molecule type" value="Genomic_DNA"/>
</dbReference>
<organism evidence="2 3">
    <name type="scientific">Trichogramma brassicae</name>
    <dbReference type="NCBI Taxonomy" id="86971"/>
    <lineage>
        <taxon>Eukaryota</taxon>
        <taxon>Metazoa</taxon>
        <taxon>Ecdysozoa</taxon>
        <taxon>Arthropoda</taxon>
        <taxon>Hexapoda</taxon>
        <taxon>Insecta</taxon>
        <taxon>Pterygota</taxon>
        <taxon>Neoptera</taxon>
        <taxon>Endopterygota</taxon>
        <taxon>Hymenoptera</taxon>
        <taxon>Apocrita</taxon>
        <taxon>Proctotrupomorpha</taxon>
        <taxon>Chalcidoidea</taxon>
        <taxon>Trichogrammatidae</taxon>
        <taxon>Trichogramma</taxon>
    </lineage>
</organism>
<dbReference type="SMART" id="SM00952">
    <property type="entry name" value="RAP"/>
    <property type="match status" value="1"/>
</dbReference>
<dbReference type="AlphaFoldDB" id="A0A6H5IXQ9"/>
<name>A0A6H5IXQ9_9HYME</name>
<accession>A0A6H5IXQ9</accession>
<evidence type="ECO:0000313" key="2">
    <source>
        <dbReference type="EMBL" id="CAB0042327.1"/>
    </source>
</evidence>
<protein>
    <recommendedName>
        <fullName evidence="1">RAP domain-containing protein</fullName>
    </recommendedName>
</protein>
<proteinExistence type="predicted"/>
<reference evidence="2 3" key="1">
    <citation type="submission" date="2020-02" db="EMBL/GenBank/DDBJ databases">
        <authorList>
            <person name="Ferguson B K."/>
        </authorList>
    </citation>
    <scope>NUCLEOTIDE SEQUENCE [LARGE SCALE GENOMIC DNA]</scope>
</reference>
<dbReference type="OrthoDB" id="385235at2759"/>
<gene>
    <name evidence="2" type="ORF">TBRA_LOCUS13952</name>
</gene>
<dbReference type="Pfam" id="PF08373">
    <property type="entry name" value="RAP"/>
    <property type="match status" value="1"/>
</dbReference>
<dbReference type="PROSITE" id="PS51286">
    <property type="entry name" value="RAP"/>
    <property type="match status" value="1"/>
</dbReference>
<evidence type="ECO:0000313" key="3">
    <source>
        <dbReference type="Proteomes" id="UP000479190"/>
    </source>
</evidence>
<feature type="domain" description="RAP" evidence="1">
    <location>
        <begin position="272"/>
        <end position="331"/>
    </location>
</feature>